<reference evidence="2" key="1">
    <citation type="journal article" date="2014" name="Front. Microbiol.">
        <title>High frequency of phylogenetically diverse reductive dehalogenase-homologous genes in deep subseafloor sedimentary metagenomes.</title>
        <authorList>
            <person name="Kawai M."/>
            <person name="Futagami T."/>
            <person name="Toyoda A."/>
            <person name="Takaki Y."/>
            <person name="Nishi S."/>
            <person name="Hori S."/>
            <person name="Arai W."/>
            <person name="Tsubouchi T."/>
            <person name="Morono Y."/>
            <person name="Uchiyama I."/>
            <person name="Ito T."/>
            <person name="Fujiyama A."/>
            <person name="Inagaki F."/>
            <person name="Takami H."/>
        </authorList>
    </citation>
    <scope>NUCLEOTIDE SEQUENCE</scope>
    <source>
        <strain evidence="2">Expedition CK06-06</strain>
    </source>
</reference>
<comment type="caution">
    <text evidence="2">The sequence shown here is derived from an EMBL/GenBank/DDBJ whole genome shotgun (WGS) entry which is preliminary data.</text>
</comment>
<sequence>MFEIILGLEVGDFSSFLNNILDGLCYFWYTFFQYGNYILFAVFIIMGIILYKSAKEKEY</sequence>
<feature type="non-terminal residue" evidence="2">
    <location>
        <position position="59"/>
    </location>
</feature>
<feature type="transmembrane region" description="Helical" evidence="1">
    <location>
        <begin position="26"/>
        <end position="51"/>
    </location>
</feature>
<keyword evidence="1" id="KW-0812">Transmembrane</keyword>
<name>X1KDN0_9ZZZZ</name>
<dbReference type="EMBL" id="BARU01042006">
    <property type="protein sequence ID" value="GAH80163.1"/>
    <property type="molecule type" value="Genomic_DNA"/>
</dbReference>
<evidence type="ECO:0000313" key="2">
    <source>
        <dbReference type="EMBL" id="GAH80163.1"/>
    </source>
</evidence>
<accession>X1KDN0</accession>
<keyword evidence="1" id="KW-0472">Membrane</keyword>
<gene>
    <name evidence="2" type="ORF">S03H2_64628</name>
</gene>
<dbReference type="AlphaFoldDB" id="X1KDN0"/>
<keyword evidence="1" id="KW-1133">Transmembrane helix</keyword>
<protein>
    <submittedName>
        <fullName evidence="2">Uncharacterized protein</fullName>
    </submittedName>
</protein>
<organism evidence="2">
    <name type="scientific">marine sediment metagenome</name>
    <dbReference type="NCBI Taxonomy" id="412755"/>
    <lineage>
        <taxon>unclassified sequences</taxon>
        <taxon>metagenomes</taxon>
        <taxon>ecological metagenomes</taxon>
    </lineage>
</organism>
<evidence type="ECO:0000256" key="1">
    <source>
        <dbReference type="SAM" id="Phobius"/>
    </source>
</evidence>
<proteinExistence type="predicted"/>